<dbReference type="SUPFAM" id="SSF51445">
    <property type="entry name" value="(Trans)glycosidases"/>
    <property type="match status" value="1"/>
</dbReference>
<organism evidence="1">
    <name type="scientific">candidate division TA06 bacterium ADurb.Bin131</name>
    <dbReference type="NCBI Taxonomy" id="1852827"/>
    <lineage>
        <taxon>Bacteria</taxon>
        <taxon>Bacteria division TA06</taxon>
    </lineage>
</organism>
<reference evidence="1" key="1">
    <citation type="submission" date="2017-02" db="EMBL/GenBank/DDBJ databases">
        <title>Delving into the versatile metabolic prowess of the omnipresent phylum Bacteroidetes.</title>
        <authorList>
            <person name="Nobu M.K."/>
            <person name="Mei R."/>
            <person name="Narihiro T."/>
            <person name="Kuroda K."/>
            <person name="Liu W.-T."/>
        </authorList>
    </citation>
    <scope>NUCLEOTIDE SEQUENCE</scope>
    <source>
        <strain evidence="1">ADurb.Bin131</strain>
    </source>
</reference>
<dbReference type="InterPro" id="IPR032287">
    <property type="entry name" value="DUF4838"/>
</dbReference>
<evidence type="ECO:0008006" key="2">
    <source>
        <dbReference type="Google" id="ProtNLM"/>
    </source>
</evidence>
<dbReference type="EMBL" id="MWDQ01000069">
    <property type="protein sequence ID" value="OQB73697.1"/>
    <property type="molecule type" value="Genomic_DNA"/>
</dbReference>
<proteinExistence type="predicted"/>
<gene>
    <name evidence="1" type="ORF">BWX89_00843</name>
</gene>
<dbReference type="AlphaFoldDB" id="A0A1V6C9X4"/>
<dbReference type="InterPro" id="IPR017853">
    <property type="entry name" value="GH"/>
</dbReference>
<dbReference type="Pfam" id="PF16126">
    <property type="entry name" value="DUF4838"/>
    <property type="match status" value="1"/>
</dbReference>
<name>A0A1V6C9X4_UNCT6</name>
<accession>A0A1V6C9X4</accession>
<evidence type="ECO:0000313" key="1">
    <source>
        <dbReference type="EMBL" id="OQB73697.1"/>
    </source>
</evidence>
<comment type="caution">
    <text evidence="1">The sequence shown here is derived from an EMBL/GenBank/DDBJ whole genome shotgun (WGS) entry which is preliminary data.</text>
</comment>
<protein>
    <recommendedName>
        <fullName evidence="2">DUF4838 domain-containing protein</fullName>
    </recommendedName>
</protein>
<dbReference type="PANTHER" id="PTHR47406:SF2">
    <property type="entry name" value="ALPHA GLUCURONIDASE N-TERMINAL DOMAIN-CONTAINING PROTEIN"/>
    <property type="match status" value="1"/>
</dbReference>
<dbReference type="Proteomes" id="UP000485562">
    <property type="component" value="Unassembled WGS sequence"/>
</dbReference>
<dbReference type="PANTHER" id="PTHR47406">
    <property type="entry name" value="COAGULATION FACTOR 5/8 TYPE, C-TERMINAL"/>
    <property type="match status" value="1"/>
</dbReference>
<sequence length="618" mass="72776">MIIEYSNLNNERKIFLNKELADILYLCRRNQIPVPEINLLIIDSTDPTELPQEIKHRLKIRCMAGVEKPDNFTDLCEYEKNIQTSQSILNNNKLWIIGGGAEGAIYGFYNAVKKITGIRWYGTSESSVRFAKPAEIIEDIYRPELAFRGFEFSPSEEKHDFACRFLKWMVRNGWNLLDINASRWSVYPFRDEFIRMCNAFGIKLAIGCHAVELFVPDSLFETNPEFFGLREGKRCIKAIVSFPDINKKSESRIQPCYSNPKLRDIMTDAIVNFINNHPETYIFSLWPHDGINNWCQCDKCITKTPYEIMYNLALEITKKIKRFLPIELLCYSNMFLIPEKTLQFSNNTYTLFCPYLRRYEHRFFDDGFDEKKLTIGTRYPDPDPINPTDDREYGVLLNRWLPYLKKIGSTPGIFSYYQLVFHDETGKSDRSRYLYHPDYKIVEDEIKKFIELGVKVFYDCSPPYPNFWPDEKFYSYLSAILWEQHQSADEIIAEYYRAVAGERAEVLMNILKNISLSLKDRTNPEIPESLIRTAKGIFSNLTEPISNRYLLWIDYIQMGNDSWKALKNGDINKMIETENHIINFFKKNRAILEECIDVDYMIRYSKSVINFYQNKEDK</sequence>